<sequence length="108" mass="12289">MQHIITFFAILATLVTSKTSLIEHEINVIVCPFLLLDNMSESNSGKEKKALMHVLENITEKRDKMGFLNGYFKDNFCSSVILDGYLKKFFTEKTPSEWSKMAFSDGGK</sequence>
<proteinExistence type="predicted"/>
<evidence type="ECO:0000256" key="1">
    <source>
        <dbReference type="SAM" id="SignalP"/>
    </source>
</evidence>
<evidence type="ECO:0000313" key="3">
    <source>
        <dbReference type="Proteomes" id="UP001214638"/>
    </source>
</evidence>
<gene>
    <name evidence="2" type="ORF">BdWA1_000906</name>
</gene>
<reference evidence="2" key="1">
    <citation type="journal article" date="2023" name="Nat. Microbiol.">
        <title>Babesia duncani multi-omics identifies virulence factors and drug targets.</title>
        <authorList>
            <person name="Singh P."/>
            <person name="Lonardi S."/>
            <person name="Liang Q."/>
            <person name="Vydyam P."/>
            <person name="Khabirova E."/>
            <person name="Fang T."/>
            <person name="Gihaz S."/>
            <person name="Thekkiniath J."/>
            <person name="Munshi M."/>
            <person name="Abel S."/>
            <person name="Ciampossin L."/>
            <person name="Batugedara G."/>
            <person name="Gupta M."/>
            <person name="Lu X.M."/>
            <person name="Lenz T."/>
            <person name="Chakravarty S."/>
            <person name="Cornillot E."/>
            <person name="Hu Y."/>
            <person name="Ma W."/>
            <person name="Gonzalez L.M."/>
            <person name="Sanchez S."/>
            <person name="Estrada K."/>
            <person name="Sanchez-Flores A."/>
            <person name="Montero E."/>
            <person name="Harb O.S."/>
            <person name="Le Roch K.G."/>
            <person name="Mamoun C.B."/>
        </authorList>
    </citation>
    <scope>NUCLEOTIDE SEQUENCE</scope>
    <source>
        <strain evidence="2">WA1</strain>
    </source>
</reference>
<evidence type="ECO:0000313" key="2">
    <source>
        <dbReference type="EMBL" id="KAK2197903.1"/>
    </source>
</evidence>
<dbReference type="AlphaFoldDB" id="A0AAD9UQ92"/>
<dbReference type="Proteomes" id="UP001214638">
    <property type="component" value="Unassembled WGS sequence"/>
</dbReference>
<feature type="chain" id="PRO_5042021106" evidence="1">
    <location>
        <begin position="18"/>
        <end position="108"/>
    </location>
</feature>
<name>A0AAD9UQ92_9APIC</name>
<dbReference type="GeneID" id="94335204"/>
<keyword evidence="3" id="KW-1185">Reference proteome</keyword>
<organism evidence="2 3">
    <name type="scientific">Babesia duncani</name>
    <dbReference type="NCBI Taxonomy" id="323732"/>
    <lineage>
        <taxon>Eukaryota</taxon>
        <taxon>Sar</taxon>
        <taxon>Alveolata</taxon>
        <taxon>Apicomplexa</taxon>
        <taxon>Aconoidasida</taxon>
        <taxon>Piroplasmida</taxon>
        <taxon>Babesiidae</taxon>
        <taxon>Babesia</taxon>
    </lineage>
</organism>
<accession>A0AAD9UQ92</accession>
<dbReference type="KEGG" id="bdw:94335204"/>
<dbReference type="RefSeq" id="XP_067804745.1">
    <property type="nucleotide sequence ID" value="XM_067945954.1"/>
</dbReference>
<feature type="signal peptide" evidence="1">
    <location>
        <begin position="1"/>
        <end position="17"/>
    </location>
</feature>
<protein>
    <submittedName>
        <fullName evidence="2">Uncharacterized protein</fullName>
    </submittedName>
</protein>
<dbReference type="EMBL" id="JALLKP010000001">
    <property type="protein sequence ID" value="KAK2197903.1"/>
    <property type="molecule type" value="Genomic_DNA"/>
</dbReference>
<comment type="caution">
    <text evidence="2">The sequence shown here is derived from an EMBL/GenBank/DDBJ whole genome shotgun (WGS) entry which is preliminary data.</text>
</comment>
<keyword evidence="1" id="KW-0732">Signal</keyword>